<evidence type="ECO:0000313" key="2">
    <source>
        <dbReference type="Proteomes" id="UP000053558"/>
    </source>
</evidence>
<reference evidence="2" key="1">
    <citation type="journal article" date="2012" name="Science">
        <title>The Paleozoic origin of enzymatic lignin decomposition reconstructed from 31 fungal genomes.</title>
        <authorList>
            <person name="Floudas D."/>
            <person name="Binder M."/>
            <person name="Riley R."/>
            <person name="Barry K."/>
            <person name="Blanchette R.A."/>
            <person name="Henrissat B."/>
            <person name="Martinez A.T."/>
            <person name="Otillar R."/>
            <person name="Spatafora J.W."/>
            <person name="Yadav J.S."/>
            <person name="Aerts A."/>
            <person name="Benoit I."/>
            <person name="Boyd A."/>
            <person name="Carlson A."/>
            <person name="Copeland A."/>
            <person name="Coutinho P.M."/>
            <person name="de Vries R.P."/>
            <person name="Ferreira P."/>
            <person name="Findley K."/>
            <person name="Foster B."/>
            <person name="Gaskell J."/>
            <person name="Glotzer D."/>
            <person name="Gorecki P."/>
            <person name="Heitman J."/>
            <person name="Hesse C."/>
            <person name="Hori C."/>
            <person name="Igarashi K."/>
            <person name="Jurgens J.A."/>
            <person name="Kallen N."/>
            <person name="Kersten P."/>
            <person name="Kohler A."/>
            <person name="Kuees U."/>
            <person name="Kumar T.K.A."/>
            <person name="Kuo A."/>
            <person name="LaButti K."/>
            <person name="Larrondo L.F."/>
            <person name="Lindquist E."/>
            <person name="Ling A."/>
            <person name="Lombard V."/>
            <person name="Lucas S."/>
            <person name="Lundell T."/>
            <person name="Martin R."/>
            <person name="McLaughlin D.J."/>
            <person name="Morgenstern I."/>
            <person name="Morin E."/>
            <person name="Murat C."/>
            <person name="Nagy L.G."/>
            <person name="Nolan M."/>
            <person name="Ohm R.A."/>
            <person name="Patyshakuliyeva A."/>
            <person name="Rokas A."/>
            <person name="Ruiz-Duenas F.J."/>
            <person name="Sabat G."/>
            <person name="Salamov A."/>
            <person name="Samejima M."/>
            <person name="Schmutz J."/>
            <person name="Slot J.C."/>
            <person name="St John F."/>
            <person name="Stenlid J."/>
            <person name="Sun H."/>
            <person name="Sun S."/>
            <person name="Syed K."/>
            <person name="Tsang A."/>
            <person name="Wiebenga A."/>
            <person name="Young D."/>
            <person name="Pisabarro A."/>
            <person name="Eastwood D.C."/>
            <person name="Martin F."/>
            <person name="Cullen D."/>
            <person name="Grigoriev I.V."/>
            <person name="Hibbett D.S."/>
        </authorList>
    </citation>
    <scope>NUCLEOTIDE SEQUENCE [LARGE SCALE GENOMIC DNA]</scope>
    <source>
        <strain evidence="2">RWD-64-598 SS2</strain>
    </source>
</reference>
<keyword evidence="2" id="KW-1185">Reference proteome</keyword>
<dbReference type="AlphaFoldDB" id="A0A5M3N405"/>
<dbReference type="OMA" id="WDGWISA"/>
<proteinExistence type="predicted"/>
<dbReference type="Pfam" id="PF14388">
    <property type="entry name" value="DUF4419"/>
    <property type="match status" value="1"/>
</dbReference>
<dbReference type="Proteomes" id="UP000053558">
    <property type="component" value="Unassembled WGS sequence"/>
</dbReference>
<name>A0A5M3N405_CONPW</name>
<organism evidence="1 2">
    <name type="scientific">Coniophora puteana (strain RWD-64-598)</name>
    <name type="common">Brown rot fungus</name>
    <dbReference type="NCBI Taxonomy" id="741705"/>
    <lineage>
        <taxon>Eukaryota</taxon>
        <taxon>Fungi</taxon>
        <taxon>Dikarya</taxon>
        <taxon>Basidiomycota</taxon>
        <taxon>Agaricomycotina</taxon>
        <taxon>Agaricomycetes</taxon>
        <taxon>Agaricomycetidae</taxon>
        <taxon>Boletales</taxon>
        <taxon>Coniophorineae</taxon>
        <taxon>Coniophoraceae</taxon>
        <taxon>Coniophora</taxon>
    </lineage>
</organism>
<feature type="non-terminal residue" evidence="1">
    <location>
        <position position="1"/>
    </location>
</feature>
<dbReference type="InterPro" id="IPR025533">
    <property type="entry name" value="DUF4419"/>
</dbReference>
<comment type="caution">
    <text evidence="1">The sequence shown here is derived from an EMBL/GenBank/DDBJ whole genome shotgun (WGS) entry which is preliminary data.</text>
</comment>
<dbReference type="OrthoDB" id="9978173at2759"/>
<dbReference type="PANTHER" id="PTHR31252">
    <property type="entry name" value="DUF4419 DOMAIN-CONTAINING PROTEIN"/>
    <property type="match status" value="1"/>
</dbReference>
<gene>
    <name evidence="1" type="ORF">CONPUDRAFT_35478</name>
</gene>
<evidence type="ECO:0000313" key="1">
    <source>
        <dbReference type="EMBL" id="EIW86162.1"/>
    </source>
</evidence>
<protein>
    <submittedName>
        <fullName evidence="1">Uncharacterized protein</fullName>
    </submittedName>
</protein>
<dbReference type="KEGG" id="cput:CONPUDRAFT_35478"/>
<accession>A0A5M3N405</accession>
<sequence length="305" mass="32756">PPVHRGPLSFSPLPLAPIEFLEDDRLHVRTSQNPALAVIQRAAPAAHAARTGALLQTSLTGLRRGVYDVLPRAHGLVGAVIEAHAHARGLVVRPDDVWLAILLQWAAFVRARPGVVDFGFGGIQWDEPVVEAMAWERYVTDAKALAERLEAHVEQRIPDTALRAWAQPRFSTTTDDDRPLAADNGFGASVLGLSLSAGGLGAGIPRVTLEGTRADWESLKARGERLRGWGVHGAAWRHLLAPVLARLVSAWDNPHAPANRAFWRRVVRADAGALGLAPPMGMGGRTASGGGWITAFCAFDVAGRW</sequence>
<dbReference type="RefSeq" id="XP_007762379.1">
    <property type="nucleotide sequence ID" value="XM_007764189.1"/>
</dbReference>
<dbReference type="EMBL" id="JH711573">
    <property type="protein sequence ID" value="EIW86162.1"/>
    <property type="molecule type" value="Genomic_DNA"/>
</dbReference>
<dbReference type="PANTHER" id="PTHR31252:SF11">
    <property type="entry name" value="DUF4419 DOMAIN-CONTAINING PROTEIN"/>
    <property type="match status" value="1"/>
</dbReference>
<feature type="non-terminal residue" evidence="1">
    <location>
        <position position="305"/>
    </location>
</feature>
<dbReference type="GeneID" id="19206795"/>